<dbReference type="EMBL" id="AEVG01000034">
    <property type="protein sequence ID" value="EFX92416.1"/>
    <property type="molecule type" value="Genomic_DNA"/>
</dbReference>
<reference evidence="2 3" key="1">
    <citation type="submission" date="2011-01" db="EMBL/GenBank/DDBJ databases">
        <authorList>
            <person name="Muzny D."/>
            <person name="Qin X."/>
            <person name="Deng J."/>
            <person name="Jiang H."/>
            <person name="Liu Y."/>
            <person name="Qu J."/>
            <person name="Song X.-Z."/>
            <person name="Zhang L."/>
            <person name="Thornton R."/>
            <person name="Coyle M."/>
            <person name="Francisco L."/>
            <person name="Jackson L."/>
            <person name="Javaid M."/>
            <person name="Korchina V."/>
            <person name="Kovar C."/>
            <person name="Mata R."/>
            <person name="Mathew T."/>
            <person name="Ngo R."/>
            <person name="Nguyen L."/>
            <person name="Nguyen N."/>
            <person name="Okwuonu G."/>
            <person name="Ongeri F."/>
            <person name="Pham C."/>
            <person name="Simmons D."/>
            <person name="Wilczek-Boney K."/>
            <person name="Hale W."/>
            <person name="Jakkamsetti A."/>
            <person name="Pham P."/>
            <person name="Ruth R."/>
            <person name="San Lucas F."/>
            <person name="Warren J."/>
            <person name="Zhang J."/>
            <person name="Zhao Z."/>
            <person name="Zhou C."/>
            <person name="Zhu D."/>
            <person name="Lee S."/>
            <person name="Bess C."/>
            <person name="Blankenburg K."/>
            <person name="Forbes L."/>
            <person name="Fu Q."/>
            <person name="Gubbala S."/>
            <person name="Hirani K."/>
            <person name="Jayaseelan J.C."/>
            <person name="Lara F."/>
            <person name="Munidasa M."/>
            <person name="Palculict T."/>
            <person name="Patil S."/>
            <person name="Pu L.-L."/>
            <person name="Saada N."/>
            <person name="Tang L."/>
            <person name="Weissenberger G."/>
            <person name="Zhu Y."/>
            <person name="Hemphill L."/>
            <person name="Shang Y."/>
            <person name="Youmans B."/>
            <person name="Ayvaz T."/>
            <person name="Ross M."/>
            <person name="Santibanez J."/>
            <person name="Aqrawi P."/>
            <person name="Gross S."/>
            <person name="Joshi V."/>
            <person name="Fowler G."/>
            <person name="Nazareth L."/>
            <person name="Reid J."/>
            <person name="Worley K."/>
            <person name="Petrosino J."/>
            <person name="Highlander S."/>
            <person name="Gibbs R."/>
        </authorList>
    </citation>
    <scope>NUCLEOTIDE SEQUENCE [LARGE SCALE GENOMIC DNA]</scope>
    <source>
        <strain evidence="2 3">ATCC 25976</strain>
    </source>
</reference>
<dbReference type="RefSeq" id="WP_005621859.1">
    <property type="nucleotide sequence ID" value="NZ_GL831080.1"/>
</dbReference>
<dbReference type="AlphaFoldDB" id="E8KF73"/>
<evidence type="ECO:0000259" key="1">
    <source>
        <dbReference type="Pfam" id="PF02627"/>
    </source>
</evidence>
<comment type="caution">
    <text evidence="2">The sequence shown here is derived from an EMBL/GenBank/DDBJ whole genome shotgun (WGS) entry which is preliminary data.</text>
</comment>
<dbReference type="GO" id="GO:0051920">
    <property type="term" value="F:peroxiredoxin activity"/>
    <property type="evidence" value="ECO:0007669"/>
    <property type="project" value="InterPro"/>
</dbReference>
<dbReference type="Gene3D" id="1.20.1290.10">
    <property type="entry name" value="AhpD-like"/>
    <property type="match status" value="1"/>
</dbReference>
<evidence type="ECO:0000313" key="2">
    <source>
        <dbReference type="EMBL" id="EFX92416.1"/>
    </source>
</evidence>
<proteinExistence type="predicted"/>
<evidence type="ECO:0000313" key="3">
    <source>
        <dbReference type="Proteomes" id="UP000005467"/>
    </source>
</evidence>
<dbReference type="HOGENOM" id="CLU_070025_0_2_6"/>
<accession>E8KF73</accession>
<dbReference type="InterPro" id="IPR029032">
    <property type="entry name" value="AhpD-like"/>
</dbReference>
<dbReference type="Pfam" id="PF02627">
    <property type="entry name" value="CMD"/>
    <property type="match status" value="1"/>
</dbReference>
<feature type="domain" description="Carboxymuconolactone decarboxylase-like" evidence="1">
    <location>
        <begin position="24"/>
        <end position="101"/>
    </location>
</feature>
<dbReference type="InterPro" id="IPR052512">
    <property type="entry name" value="4CMD/NDH-1_regulator"/>
</dbReference>
<organism evidence="2 3">
    <name type="scientific">Actinobacillus ureae ATCC 25976</name>
    <dbReference type="NCBI Taxonomy" id="887324"/>
    <lineage>
        <taxon>Bacteria</taxon>
        <taxon>Pseudomonadati</taxon>
        <taxon>Pseudomonadota</taxon>
        <taxon>Gammaproteobacteria</taxon>
        <taxon>Pasteurellales</taxon>
        <taxon>Pasteurellaceae</taxon>
        <taxon>Actinobacillus</taxon>
    </lineage>
</organism>
<dbReference type="PANTHER" id="PTHR33570:SF9">
    <property type="entry name" value="BLL4600 PROTEIN"/>
    <property type="match status" value="1"/>
</dbReference>
<gene>
    <name evidence="2" type="ORF">HMPREF0027_0490</name>
</gene>
<name>E8KF73_9PAST</name>
<keyword evidence="3" id="KW-1185">Reference proteome</keyword>
<protein>
    <submittedName>
        <fullName evidence="2">Carboxymuconolactone decarboxylase family protein</fullName>
    </submittedName>
</protein>
<dbReference type="PANTHER" id="PTHR33570">
    <property type="entry name" value="4-CARBOXYMUCONOLACTONE DECARBOXYLASE FAMILY PROTEIN"/>
    <property type="match status" value="1"/>
</dbReference>
<dbReference type="Proteomes" id="UP000005467">
    <property type="component" value="Unassembled WGS sequence"/>
</dbReference>
<dbReference type="SUPFAM" id="SSF69118">
    <property type="entry name" value="AhpD-like"/>
    <property type="match status" value="1"/>
</dbReference>
<sequence length="181" mass="20312">MSHKSALSPEQIYSVPPTLAIYTKTLISDDMWNHPILSKHDRAVITVAALIARQQTLGMKHYFNLAMDLGVTAKEMSEIVLHMAFYAGWSNAFAAVDILKDIFAERGITPDQLPELEPNPLPLENALPDNEFFMGLIDQNIHSFTPKLADNSTDVLYHQVWQRPDLSIRSRNLISVTALIA</sequence>
<dbReference type="InterPro" id="IPR003779">
    <property type="entry name" value="CMD-like"/>
</dbReference>